<proteinExistence type="predicted"/>
<dbReference type="Gene3D" id="2.40.33.40">
    <property type="entry name" value="Phosphotransferase system, glucitol/sorbitol-specific IIA component"/>
    <property type="match status" value="1"/>
</dbReference>
<name>A0AAW9K011_CARML</name>
<sequence>MVKYKTIVRGIGSEAKLFKEENMLILFGMDAPDSLKDYCYTIEVNPIVEEIRAGMKLRIDENYFTITAIGNVVNKNLSELGHVTIKFDGDTLSELPGTMHVSQSEYPEINIGSILEIH</sequence>
<organism evidence="2 3">
    <name type="scientific">Carnobacterium maltaromaticum</name>
    <name type="common">Carnobacterium piscicola</name>
    <dbReference type="NCBI Taxonomy" id="2751"/>
    <lineage>
        <taxon>Bacteria</taxon>
        <taxon>Bacillati</taxon>
        <taxon>Bacillota</taxon>
        <taxon>Bacilli</taxon>
        <taxon>Lactobacillales</taxon>
        <taxon>Carnobacteriaceae</taxon>
        <taxon>Carnobacterium</taxon>
    </lineage>
</organism>
<evidence type="ECO:0000313" key="2">
    <source>
        <dbReference type="EMBL" id="MDZ5757754.1"/>
    </source>
</evidence>
<gene>
    <name evidence="2" type="ORF">RAK27_03700</name>
</gene>
<dbReference type="RefSeq" id="WP_322808519.1">
    <property type="nucleotide sequence ID" value="NZ_JAVBVO010000002.1"/>
</dbReference>
<accession>A0AAW9K011</accession>
<dbReference type="InterPro" id="IPR004716">
    <property type="entry name" value="PTS_IIA_glucitol/sorbitol-sp"/>
</dbReference>
<dbReference type="GO" id="GO:0016301">
    <property type="term" value="F:kinase activity"/>
    <property type="evidence" value="ECO:0007669"/>
    <property type="project" value="TreeGrafter"/>
</dbReference>
<dbReference type="InterPro" id="IPR036665">
    <property type="entry name" value="PTS_IIA_glucitol/sorbitol_sf"/>
</dbReference>
<dbReference type="SUPFAM" id="SSF141530">
    <property type="entry name" value="PTSIIA/GutA-like"/>
    <property type="match status" value="1"/>
</dbReference>
<dbReference type="EMBL" id="JAVBVO010000002">
    <property type="protein sequence ID" value="MDZ5757754.1"/>
    <property type="molecule type" value="Genomic_DNA"/>
</dbReference>
<dbReference type="GO" id="GO:0008982">
    <property type="term" value="F:protein-N(PI)-phosphohistidine-sugar phosphotransferase activity"/>
    <property type="evidence" value="ECO:0007669"/>
    <property type="project" value="InterPro"/>
</dbReference>
<dbReference type="GO" id="GO:0009401">
    <property type="term" value="P:phosphoenolpyruvate-dependent sugar phosphotransferase system"/>
    <property type="evidence" value="ECO:0007669"/>
    <property type="project" value="InterPro"/>
</dbReference>
<evidence type="ECO:0000313" key="3">
    <source>
        <dbReference type="Proteomes" id="UP001290462"/>
    </source>
</evidence>
<protein>
    <submittedName>
        <fullName evidence="2">PTS glucitol/sorbitol transporter subunit IIA</fullName>
    </submittedName>
</protein>
<dbReference type="Proteomes" id="UP001290462">
    <property type="component" value="Unassembled WGS sequence"/>
</dbReference>
<dbReference type="PROSITE" id="PS51097">
    <property type="entry name" value="PTS_EIIA_TYPE_5"/>
    <property type="match status" value="1"/>
</dbReference>
<dbReference type="AlphaFoldDB" id="A0AAW9K011"/>
<dbReference type="PANTHER" id="PTHR40398">
    <property type="entry name" value="PTS SYSTEM GLUCITOL/SORBITOL-SPECIFIC EIIA COMPONENT"/>
    <property type="match status" value="1"/>
</dbReference>
<reference evidence="2" key="1">
    <citation type="submission" date="2023-08" db="EMBL/GenBank/DDBJ databases">
        <title>Genomic characterization of piscicolin 126 produced by Carnobacterium maltaromaticum CM22 strain isolated from salmon (Salmo salar).</title>
        <authorList>
            <person name="Gonzalez-Gragera E."/>
            <person name="Garcia-Lopez J.D."/>
            <person name="Teso-Perez C."/>
            <person name="Gimenez-Hernandez I."/>
            <person name="Peralta-Sanchez J.M."/>
            <person name="Valdivia E."/>
            <person name="Montalban-Lopez M."/>
            <person name="Martin-Platero A.M."/>
            <person name="Banos A."/>
            <person name="Martinez-Bueno M."/>
        </authorList>
    </citation>
    <scope>NUCLEOTIDE SEQUENCE</scope>
    <source>
        <strain evidence="2">CM22</strain>
    </source>
</reference>
<comment type="caution">
    <text evidence="2">The sequence shown here is derived from an EMBL/GenBank/DDBJ whole genome shotgun (WGS) entry which is preliminary data.</text>
</comment>
<comment type="caution">
    <text evidence="1">Lacks conserved residue(s) required for the propagation of feature annotation.</text>
</comment>
<evidence type="ECO:0000256" key="1">
    <source>
        <dbReference type="PROSITE-ProRule" id="PRU00420"/>
    </source>
</evidence>
<dbReference type="PANTHER" id="PTHR40398:SF1">
    <property type="entry name" value="PTS SYSTEM GLUCITOL_SORBITOL-SPECIFIC EIIA COMPONENT"/>
    <property type="match status" value="1"/>
</dbReference>
<dbReference type="GO" id="GO:0005737">
    <property type="term" value="C:cytoplasm"/>
    <property type="evidence" value="ECO:0007669"/>
    <property type="project" value="InterPro"/>
</dbReference>
<dbReference type="Pfam" id="PF03829">
    <property type="entry name" value="PTSIIA_gutA"/>
    <property type="match status" value="1"/>
</dbReference>